<proteinExistence type="predicted"/>
<protein>
    <submittedName>
        <fullName evidence="1">Uncharacterized protein</fullName>
    </submittedName>
</protein>
<reference evidence="1" key="1">
    <citation type="submission" date="2021-01" db="EMBL/GenBank/DDBJ databases">
        <title>Whole genome shotgun sequence of Planobispora takensis NBRC 109077.</title>
        <authorList>
            <person name="Komaki H."/>
            <person name="Tamura T."/>
        </authorList>
    </citation>
    <scope>NUCLEOTIDE SEQUENCE</scope>
    <source>
        <strain evidence="1">NBRC 109077</strain>
    </source>
</reference>
<evidence type="ECO:0000313" key="2">
    <source>
        <dbReference type="Proteomes" id="UP000634476"/>
    </source>
</evidence>
<dbReference type="AlphaFoldDB" id="A0A8J3T3I3"/>
<name>A0A8J3T3I3_9ACTN</name>
<dbReference type="RefSeq" id="WP_203877871.1">
    <property type="nucleotide sequence ID" value="NZ_BOOK01000040.1"/>
</dbReference>
<gene>
    <name evidence="1" type="ORF">Pta02_55960</name>
</gene>
<organism evidence="1 2">
    <name type="scientific">Planobispora takensis</name>
    <dbReference type="NCBI Taxonomy" id="1367882"/>
    <lineage>
        <taxon>Bacteria</taxon>
        <taxon>Bacillati</taxon>
        <taxon>Actinomycetota</taxon>
        <taxon>Actinomycetes</taxon>
        <taxon>Streptosporangiales</taxon>
        <taxon>Streptosporangiaceae</taxon>
        <taxon>Planobispora</taxon>
    </lineage>
</organism>
<dbReference type="Proteomes" id="UP000634476">
    <property type="component" value="Unassembled WGS sequence"/>
</dbReference>
<sequence>MAGVTGRFRRLAGLVEVSGEPIVDSIHRLVLAGERGNRAALGELAGALSAVVSDADLAGQVLDLLAGADPKVWIELDAALRSWGYGYRDPRITLPRAVRETDNPLAVMLAVCGRDGHEREKGLGHPAMRTDVRLFPVLVVRTVDWVGAVRNRAPRIQPRSLVRTVVMAWSTPAWTGR</sequence>
<dbReference type="EMBL" id="BOOK01000040">
    <property type="protein sequence ID" value="GII03588.1"/>
    <property type="molecule type" value="Genomic_DNA"/>
</dbReference>
<comment type="caution">
    <text evidence="1">The sequence shown here is derived from an EMBL/GenBank/DDBJ whole genome shotgun (WGS) entry which is preliminary data.</text>
</comment>
<accession>A0A8J3T3I3</accession>
<keyword evidence="2" id="KW-1185">Reference proteome</keyword>
<evidence type="ECO:0000313" key="1">
    <source>
        <dbReference type="EMBL" id="GII03588.1"/>
    </source>
</evidence>